<comment type="caution">
    <text evidence="1">The sequence shown here is derived from an EMBL/GenBank/DDBJ whole genome shotgun (WGS) entry which is preliminary data.</text>
</comment>
<reference evidence="1" key="1">
    <citation type="journal article" date="2018" name="Nat. Plants">
        <title>Whole-genome landscape of Medicago truncatula symbiotic genes.</title>
        <authorList>
            <person name="Pecrix Y."/>
            <person name="Gamas P."/>
            <person name="Carrere S."/>
        </authorList>
    </citation>
    <scope>NUCLEOTIDE SEQUENCE</scope>
    <source>
        <tissue evidence="1">Leaves</tissue>
    </source>
</reference>
<dbReference type="Gramene" id="rna42928">
    <property type="protein sequence ID" value="RHN48236.1"/>
    <property type="gene ID" value="gene42928"/>
</dbReference>
<accession>A0A396H4L3</accession>
<name>A0A396H4L3_MEDTR</name>
<evidence type="ECO:0000313" key="1">
    <source>
        <dbReference type="EMBL" id="RHN48236.1"/>
    </source>
</evidence>
<organism evidence="1">
    <name type="scientific">Medicago truncatula</name>
    <name type="common">Barrel medic</name>
    <name type="synonym">Medicago tribuloides</name>
    <dbReference type="NCBI Taxonomy" id="3880"/>
    <lineage>
        <taxon>Eukaryota</taxon>
        <taxon>Viridiplantae</taxon>
        <taxon>Streptophyta</taxon>
        <taxon>Embryophyta</taxon>
        <taxon>Tracheophyta</taxon>
        <taxon>Spermatophyta</taxon>
        <taxon>Magnoliopsida</taxon>
        <taxon>eudicotyledons</taxon>
        <taxon>Gunneridae</taxon>
        <taxon>Pentapetalae</taxon>
        <taxon>rosids</taxon>
        <taxon>fabids</taxon>
        <taxon>Fabales</taxon>
        <taxon>Fabaceae</taxon>
        <taxon>Papilionoideae</taxon>
        <taxon>50 kb inversion clade</taxon>
        <taxon>NPAAA clade</taxon>
        <taxon>Hologalegina</taxon>
        <taxon>IRL clade</taxon>
        <taxon>Trifolieae</taxon>
        <taxon>Medicago</taxon>
    </lineage>
</organism>
<protein>
    <submittedName>
        <fullName evidence="1">Uncharacterized protein</fullName>
    </submittedName>
</protein>
<dbReference type="Proteomes" id="UP000265566">
    <property type="component" value="Chromosome 7"/>
</dbReference>
<gene>
    <name evidence="1" type="ORF">MtrunA17_Chr7g0261591</name>
</gene>
<dbReference type="AlphaFoldDB" id="A0A396H4L3"/>
<proteinExistence type="predicted"/>
<sequence>MSGKIEIWCFGNYLGRIQQQRPCRSLLNCVCGLLLIWGGKKMLAAVSEITNKLKAKTFTIVAWEWECPVKCAGTNSGIQEPLFPDRTCTNSGTTSNVSVRDA</sequence>
<dbReference type="EMBL" id="PSQE01000007">
    <property type="protein sequence ID" value="RHN48236.1"/>
    <property type="molecule type" value="Genomic_DNA"/>
</dbReference>